<comment type="catalytic activity">
    <reaction evidence="1 18 19">
        <text>(6R)-NADHX = (6S)-NADHX</text>
        <dbReference type="Rhea" id="RHEA:32215"/>
        <dbReference type="ChEBI" id="CHEBI:64074"/>
        <dbReference type="ChEBI" id="CHEBI:64075"/>
        <dbReference type="EC" id="5.1.99.6"/>
    </reaction>
</comment>
<keyword evidence="5 18" id="KW-0479">Metal-binding</keyword>
<comment type="function">
    <text evidence="14 19">Bifunctional enzyme that catalyzes the epimerization of the S- and R-forms of NAD(P)HX and the dehydration of the S-form of NAD(P)HX at the expense of ADP, which is converted to AMP. This allows the repair of both epimers of NAD(P)HX, a damaged form of NAD(P)H that is a result of enzymatic or heat-dependent hydration.</text>
</comment>
<keyword evidence="12 17" id="KW-0456">Lyase</keyword>
<evidence type="ECO:0000256" key="18">
    <source>
        <dbReference type="HAMAP-Rule" id="MF_01966"/>
    </source>
</evidence>
<dbReference type="GO" id="GO:0005524">
    <property type="term" value="F:ATP binding"/>
    <property type="evidence" value="ECO:0007669"/>
    <property type="project" value="UniProtKB-UniRule"/>
</dbReference>
<name>F1T661_9ACTN</name>
<comment type="caution">
    <text evidence="18">Lacks conserved residue(s) required for the propagation of feature annotation.</text>
</comment>
<dbReference type="NCBIfam" id="TIGR00196">
    <property type="entry name" value="yjeF_cterm"/>
    <property type="match status" value="1"/>
</dbReference>
<feature type="binding site" evidence="18">
    <location>
        <position position="162"/>
    </location>
    <ligand>
        <name>K(+)</name>
        <dbReference type="ChEBI" id="CHEBI:29103"/>
    </ligand>
</feature>
<comment type="subunit">
    <text evidence="17">Homotetramer.</text>
</comment>
<comment type="catalytic activity">
    <reaction evidence="15 17 19">
        <text>(6S)-NADHX + ADP = AMP + phosphate + NADH + H(+)</text>
        <dbReference type="Rhea" id="RHEA:32223"/>
        <dbReference type="ChEBI" id="CHEBI:15378"/>
        <dbReference type="ChEBI" id="CHEBI:43474"/>
        <dbReference type="ChEBI" id="CHEBI:57945"/>
        <dbReference type="ChEBI" id="CHEBI:64074"/>
        <dbReference type="ChEBI" id="CHEBI:456215"/>
        <dbReference type="ChEBI" id="CHEBI:456216"/>
        <dbReference type="EC" id="4.2.1.136"/>
    </reaction>
</comment>
<dbReference type="GO" id="GO:0046872">
    <property type="term" value="F:metal ion binding"/>
    <property type="evidence" value="ECO:0007669"/>
    <property type="project" value="UniProtKB-UniRule"/>
</dbReference>
<feature type="binding site" evidence="17">
    <location>
        <position position="460"/>
    </location>
    <ligand>
        <name>AMP</name>
        <dbReference type="ChEBI" id="CHEBI:456215"/>
    </ligand>
</feature>
<dbReference type="EMBL" id="ACGK02000002">
    <property type="protein sequence ID" value="EGF22966.1"/>
    <property type="molecule type" value="Genomic_DNA"/>
</dbReference>
<dbReference type="SUPFAM" id="SSF53613">
    <property type="entry name" value="Ribokinase-like"/>
    <property type="match status" value="1"/>
</dbReference>
<evidence type="ECO:0000256" key="1">
    <source>
        <dbReference type="ARBA" id="ARBA00000013"/>
    </source>
</evidence>
<dbReference type="eggNOG" id="COG0063">
    <property type="taxonomic scope" value="Bacteria"/>
</dbReference>
<feature type="binding site" evidence="17">
    <location>
        <begin position="432"/>
        <end position="436"/>
    </location>
    <ligand>
        <name>AMP</name>
        <dbReference type="ChEBI" id="CHEBI:456215"/>
    </ligand>
</feature>
<keyword evidence="10 17" id="KW-0520">NAD</keyword>
<comment type="cofactor">
    <cofactor evidence="18 19">
        <name>K(+)</name>
        <dbReference type="ChEBI" id="CHEBI:29103"/>
    </cofactor>
    <text evidence="18 19">Binds 1 potassium ion per subunit.</text>
</comment>
<evidence type="ECO:0000256" key="8">
    <source>
        <dbReference type="ARBA" id="ARBA00022857"/>
    </source>
</evidence>
<dbReference type="GO" id="GO:0046496">
    <property type="term" value="P:nicotinamide nucleotide metabolic process"/>
    <property type="evidence" value="ECO:0007669"/>
    <property type="project" value="UniProtKB-UniRule"/>
</dbReference>
<comment type="similarity">
    <text evidence="4 19">In the C-terminal section; belongs to the NnrD/CARKD family.</text>
</comment>
<evidence type="ECO:0000256" key="9">
    <source>
        <dbReference type="ARBA" id="ARBA00022958"/>
    </source>
</evidence>
<dbReference type="PANTHER" id="PTHR12592:SF0">
    <property type="entry name" value="ATP-DEPENDENT (S)-NAD(P)H-HYDRATE DEHYDRATASE"/>
    <property type="match status" value="1"/>
</dbReference>
<evidence type="ECO:0000256" key="19">
    <source>
        <dbReference type="PIRNR" id="PIRNR017184"/>
    </source>
</evidence>
<dbReference type="PROSITE" id="PS51385">
    <property type="entry name" value="YJEF_N"/>
    <property type="match status" value="1"/>
</dbReference>
<dbReference type="NCBIfam" id="TIGR00197">
    <property type="entry name" value="yjeF_nterm"/>
    <property type="match status" value="1"/>
</dbReference>
<keyword evidence="23" id="KW-1185">Reference proteome</keyword>
<evidence type="ECO:0000256" key="10">
    <source>
        <dbReference type="ARBA" id="ARBA00023027"/>
    </source>
</evidence>
<keyword evidence="6 17" id="KW-0547">Nucleotide-binding</keyword>
<evidence type="ECO:0000256" key="15">
    <source>
        <dbReference type="ARBA" id="ARBA00048238"/>
    </source>
</evidence>
<dbReference type="Pfam" id="PF03853">
    <property type="entry name" value="YjeF_N"/>
    <property type="match status" value="1"/>
</dbReference>
<evidence type="ECO:0000256" key="13">
    <source>
        <dbReference type="ARBA" id="ARBA00023268"/>
    </source>
</evidence>
<dbReference type="OrthoDB" id="9806925at2"/>
<dbReference type="eggNOG" id="COG0062">
    <property type="taxonomic scope" value="Bacteria"/>
</dbReference>
<organism evidence="22 23">
    <name type="scientific">Fannyhessea vaginae DSM 15829</name>
    <dbReference type="NCBI Taxonomy" id="525256"/>
    <lineage>
        <taxon>Bacteria</taxon>
        <taxon>Bacillati</taxon>
        <taxon>Actinomycetota</taxon>
        <taxon>Coriobacteriia</taxon>
        <taxon>Coriobacteriales</taxon>
        <taxon>Atopobiaceae</taxon>
        <taxon>Fannyhessea</taxon>
    </lineage>
</organism>
<protein>
    <recommendedName>
        <fullName evidence="19">Bifunctional NAD(P)H-hydrate repair enzyme</fullName>
    </recommendedName>
    <alternativeName>
        <fullName evidence="19">Nicotinamide nucleotide repair protein</fullName>
    </alternativeName>
    <domain>
        <recommendedName>
            <fullName evidence="19">ADP-dependent (S)-NAD(P)H-hydrate dehydratase</fullName>
            <ecNumber evidence="19">4.2.1.136</ecNumber>
        </recommendedName>
        <alternativeName>
            <fullName evidence="19">ADP-dependent NAD(P)HX dehydratase</fullName>
        </alternativeName>
    </domain>
    <domain>
        <recommendedName>
            <fullName evidence="19">NAD(P)H-hydrate epimerase</fullName>
            <ecNumber evidence="19">5.1.99.6</ecNumber>
        </recommendedName>
    </domain>
</protein>
<dbReference type="CDD" id="cd01171">
    <property type="entry name" value="YXKO-related"/>
    <property type="match status" value="1"/>
</dbReference>
<feature type="binding site" evidence="18">
    <location>
        <position position="159"/>
    </location>
    <ligand>
        <name>(6S)-NADPHX</name>
        <dbReference type="ChEBI" id="CHEBI:64076"/>
    </ligand>
</feature>
<evidence type="ECO:0000256" key="11">
    <source>
        <dbReference type="ARBA" id="ARBA00023235"/>
    </source>
</evidence>
<evidence type="ECO:0000256" key="14">
    <source>
        <dbReference type="ARBA" id="ARBA00025153"/>
    </source>
</evidence>
<dbReference type="Proteomes" id="UP000005947">
    <property type="component" value="Unassembled WGS sequence"/>
</dbReference>
<dbReference type="GO" id="GO:0052856">
    <property type="term" value="F:NAD(P)HX epimerase activity"/>
    <property type="evidence" value="ECO:0007669"/>
    <property type="project" value="UniProtKB-UniRule"/>
</dbReference>
<comment type="function">
    <text evidence="17">Catalyzes the dehydration of the S-form of NAD(P)HX at the expense of ADP, which is converted to AMP. Together with NAD(P)HX epimerase, which catalyzes the epimerization of the S- and R-forms, the enzyme allows the repair of both epimers of NAD(P)HX, a damaged form of NAD(P)H that is a result of enzymatic or heat-dependent hydration.</text>
</comment>
<feature type="domain" description="YjeF C-terminal" evidence="20">
    <location>
        <begin position="227"/>
        <end position="524"/>
    </location>
</feature>
<sequence>MQPVLNVEDIKKVEHHLADVGVSISELMHRAGLAVGREVVELKEVSTVTVMCGFGNNAGDGWVAAAYLLKKGCTVTVVTPVETDELQADLIRVCAKSAEAQGVAVVVAPPREELEELLFKSDVVIDAMFGTGFRGFAHEPFSIWIDCVNESAARVVAVDVPSGLSAQTGLKQGNCIIADLTVTMIALKPGLLCDDARDVVGAIVVAPLAEQSDYLVREADPVAWRVDFDDYADVIPQPSKAHDKYSRGTVLVVAGSTRFPGAAIMAALACARAGAGYVTLAVPESIAALAQSHLLDIPVLALPASPEGTFGAAACEAVAQLAPKFDACLIGPGMRVNAHTVSIVSALLTSNVPLVVDADGLNCIARLTGNKLDKFPELIRRNAPLILTPHRKELARLVGLEKEPLSTLSATLEAARRIVWSDGGSELVVMAKSSATACVSTDVALLPKPGPACLATAGTGDVLAGITASLLAQSHVTNEELVLLASYACELHGASALLAQKKFGETAVMAHDLLNYIGLAAQDFGDSFSQA</sequence>
<dbReference type="GO" id="GO:0110051">
    <property type="term" value="P:metabolite repair"/>
    <property type="evidence" value="ECO:0007669"/>
    <property type="project" value="TreeGrafter"/>
</dbReference>
<evidence type="ECO:0000256" key="17">
    <source>
        <dbReference type="HAMAP-Rule" id="MF_01965"/>
    </source>
</evidence>
<dbReference type="InterPro" id="IPR029056">
    <property type="entry name" value="Ribokinase-like"/>
</dbReference>
<evidence type="ECO:0000256" key="12">
    <source>
        <dbReference type="ARBA" id="ARBA00023239"/>
    </source>
</evidence>
<dbReference type="Gene3D" id="3.40.50.10260">
    <property type="entry name" value="YjeF N-terminal domain"/>
    <property type="match status" value="1"/>
</dbReference>
<comment type="catalytic activity">
    <reaction evidence="2 18 19">
        <text>(6R)-NADPHX = (6S)-NADPHX</text>
        <dbReference type="Rhea" id="RHEA:32227"/>
        <dbReference type="ChEBI" id="CHEBI:64076"/>
        <dbReference type="ChEBI" id="CHEBI:64077"/>
        <dbReference type="EC" id="5.1.99.6"/>
    </reaction>
</comment>
<evidence type="ECO:0000256" key="4">
    <source>
        <dbReference type="ARBA" id="ARBA00009524"/>
    </source>
</evidence>
<feature type="binding site" evidence="18">
    <location>
        <position position="126"/>
    </location>
    <ligand>
        <name>K(+)</name>
        <dbReference type="ChEBI" id="CHEBI:29103"/>
    </ligand>
</feature>
<dbReference type="InterPro" id="IPR000631">
    <property type="entry name" value="CARKD"/>
</dbReference>
<dbReference type="Gene3D" id="3.40.1190.20">
    <property type="match status" value="1"/>
</dbReference>
<dbReference type="AlphaFoldDB" id="F1T661"/>
<dbReference type="EC" id="4.2.1.136" evidence="19"/>
<dbReference type="PROSITE" id="PS51383">
    <property type="entry name" value="YJEF_C_3"/>
    <property type="match status" value="1"/>
</dbReference>
<comment type="caution">
    <text evidence="22">The sequence shown here is derived from an EMBL/GenBank/DDBJ whole genome shotgun (WGS) entry which is preliminary data.</text>
</comment>
<dbReference type="PANTHER" id="PTHR12592">
    <property type="entry name" value="ATP-DEPENDENT (S)-NAD(P)H-HYDRATE DEHYDRATASE FAMILY MEMBER"/>
    <property type="match status" value="1"/>
</dbReference>
<comment type="cofactor">
    <cofactor evidence="17">
        <name>Mg(2+)</name>
        <dbReference type="ChEBI" id="CHEBI:18420"/>
    </cofactor>
</comment>
<dbReference type="InterPro" id="IPR004443">
    <property type="entry name" value="YjeF_N_dom"/>
</dbReference>
<keyword evidence="7 17" id="KW-0067">ATP-binding</keyword>
<evidence type="ECO:0000256" key="16">
    <source>
        <dbReference type="ARBA" id="ARBA00049209"/>
    </source>
</evidence>
<gene>
    <name evidence="18" type="primary">nnrE</name>
    <name evidence="17" type="synonym">nnrD</name>
    <name evidence="22" type="ORF">HMPREF0091_10961</name>
</gene>
<comment type="similarity">
    <text evidence="18">Belongs to the NnrE/AIBP family.</text>
</comment>
<evidence type="ECO:0000256" key="3">
    <source>
        <dbReference type="ARBA" id="ARBA00006001"/>
    </source>
</evidence>
<comment type="function">
    <text evidence="18">Catalyzes the epimerization of the S- and R-forms of NAD(P)HX, a damaged form of NAD(P)H that is a result of enzymatic or heat-dependent hydration. This is a prerequisite for the S-specific NAD(P)H-hydrate dehydratase to allow the repair of both epimers of NAD(P)HX.</text>
</comment>
<feature type="binding site" evidence="17">
    <location>
        <position position="333"/>
    </location>
    <ligand>
        <name>(6S)-NADPHX</name>
        <dbReference type="ChEBI" id="CHEBI:64076"/>
    </ligand>
</feature>
<feature type="binding site" evidence="18">
    <location>
        <begin position="130"/>
        <end position="136"/>
    </location>
    <ligand>
        <name>(6S)-NADPHX</name>
        <dbReference type="ChEBI" id="CHEBI:64076"/>
    </ligand>
</feature>
<dbReference type="Pfam" id="PF01256">
    <property type="entry name" value="Carb_kinase"/>
    <property type="match status" value="1"/>
</dbReference>
<feature type="binding site" evidence="17">
    <location>
        <position position="390"/>
    </location>
    <ligand>
        <name>(6S)-NADPHX</name>
        <dbReference type="ChEBI" id="CHEBI:64076"/>
    </ligand>
</feature>
<keyword evidence="13" id="KW-0511">Multifunctional enzyme</keyword>
<evidence type="ECO:0000313" key="22">
    <source>
        <dbReference type="EMBL" id="EGF22966.1"/>
    </source>
</evidence>
<accession>F1T661</accession>
<feature type="binding site" evidence="17">
    <location>
        <position position="461"/>
    </location>
    <ligand>
        <name>(6S)-NADPHX</name>
        <dbReference type="ChEBI" id="CHEBI:64076"/>
    </ligand>
</feature>
<dbReference type="RefSeq" id="WP_006303157.1">
    <property type="nucleotide sequence ID" value="NZ_ACGK02000002.1"/>
</dbReference>
<evidence type="ECO:0000256" key="5">
    <source>
        <dbReference type="ARBA" id="ARBA00022723"/>
    </source>
</evidence>
<dbReference type="HAMAP" id="MF_01965">
    <property type="entry name" value="NADHX_dehydratase"/>
    <property type="match status" value="1"/>
</dbReference>
<keyword evidence="8 17" id="KW-0521">NADP</keyword>
<dbReference type="SUPFAM" id="SSF64153">
    <property type="entry name" value="YjeF N-terminal domain-like"/>
    <property type="match status" value="1"/>
</dbReference>
<evidence type="ECO:0000256" key="7">
    <source>
        <dbReference type="ARBA" id="ARBA00022840"/>
    </source>
</evidence>
<dbReference type="HAMAP" id="MF_01966">
    <property type="entry name" value="NADHX_epimerase"/>
    <property type="match status" value="1"/>
</dbReference>
<keyword evidence="11 18" id="KW-0413">Isomerase</keyword>
<evidence type="ECO:0000256" key="6">
    <source>
        <dbReference type="ARBA" id="ARBA00022741"/>
    </source>
</evidence>
<feature type="binding site" evidence="18">
    <location>
        <position position="57"/>
    </location>
    <ligand>
        <name>K(+)</name>
        <dbReference type="ChEBI" id="CHEBI:29103"/>
    </ligand>
</feature>
<dbReference type="PIRSF" id="PIRSF017184">
    <property type="entry name" value="Nnr"/>
    <property type="match status" value="1"/>
</dbReference>
<evidence type="ECO:0000259" key="20">
    <source>
        <dbReference type="PROSITE" id="PS51383"/>
    </source>
</evidence>
<evidence type="ECO:0000259" key="21">
    <source>
        <dbReference type="PROSITE" id="PS51385"/>
    </source>
</evidence>
<keyword evidence="9 18" id="KW-0630">Potassium</keyword>
<reference evidence="22 23" key="1">
    <citation type="submission" date="2011-02" db="EMBL/GenBank/DDBJ databases">
        <authorList>
            <person name="Muzny D."/>
            <person name="Qin X."/>
            <person name="Buhay C."/>
            <person name="Dugan-Rocha S."/>
            <person name="Ding Y."/>
            <person name="Chen G."/>
            <person name="Hawes A."/>
            <person name="Holder M."/>
            <person name="Jhangiani S."/>
            <person name="Johnson A."/>
            <person name="Khan Z."/>
            <person name="Li Z."/>
            <person name="Liu W."/>
            <person name="Liu X."/>
            <person name="Perez L."/>
            <person name="Shen H."/>
            <person name="Wang Q."/>
            <person name="Watt J."/>
            <person name="Xi L."/>
            <person name="Xin Y."/>
            <person name="Zhou J."/>
            <person name="Deng J."/>
            <person name="Jiang H."/>
            <person name="Liu Y."/>
            <person name="Qu J."/>
            <person name="Song X.-Z."/>
            <person name="Zhang L."/>
            <person name="Villasana D."/>
            <person name="Johnson A."/>
            <person name="Liu J."/>
            <person name="Liyanage D."/>
            <person name="Lorensuhewa L."/>
            <person name="Robinson T."/>
            <person name="Song A."/>
            <person name="Song B.-B."/>
            <person name="Dinh H."/>
            <person name="Thornton R."/>
            <person name="Coyle M."/>
            <person name="Francisco L."/>
            <person name="Jackson L."/>
            <person name="Javaid M."/>
            <person name="Korchina V."/>
            <person name="Kovar C."/>
            <person name="Mata R."/>
            <person name="Mathew T."/>
            <person name="Ngo R."/>
            <person name="Nguyen L."/>
            <person name="Nguyen N."/>
            <person name="Okwuonu G."/>
            <person name="Ongeri F."/>
            <person name="Pham C."/>
            <person name="Simmons D."/>
            <person name="Wilczek-Boney K."/>
            <person name="Hale W."/>
            <person name="Jakkamsetti A."/>
            <person name="Pham P."/>
            <person name="Ruth R."/>
            <person name="San Lucas F."/>
            <person name="Warren J."/>
            <person name="Zhang J."/>
            <person name="Zhao Z."/>
            <person name="Zhou C."/>
            <person name="Zhu D."/>
            <person name="Lee S."/>
            <person name="Bess C."/>
            <person name="Blankenburg K."/>
            <person name="Forbes L."/>
            <person name="Fu Q."/>
            <person name="Gubbala S."/>
            <person name="Hirani K."/>
            <person name="Jayaseelan J.C."/>
            <person name="Lara F."/>
            <person name="Munidasa M."/>
            <person name="Palculict T."/>
            <person name="Patil S."/>
            <person name="Pu L.-L."/>
            <person name="Saada N."/>
            <person name="Tang L."/>
            <person name="Weissenberger G."/>
            <person name="Zhu Y."/>
            <person name="Hemphill L."/>
            <person name="Shang Y."/>
            <person name="Youmans B."/>
            <person name="Ayvaz T."/>
            <person name="Ross M."/>
            <person name="Santibanez J."/>
            <person name="Aqrawi P."/>
            <person name="Gross S."/>
            <person name="Joshi V."/>
            <person name="Fowler G."/>
            <person name="Nazareth L."/>
            <person name="Reid J."/>
            <person name="Worley K."/>
            <person name="Petrosino J."/>
            <person name="Highlander S."/>
            <person name="Gibbs R."/>
        </authorList>
    </citation>
    <scope>NUCLEOTIDE SEQUENCE [LARGE SCALE GENOMIC DNA]</scope>
    <source>
        <strain evidence="22 23">DSM 15829</strain>
    </source>
</reference>
<evidence type="ECO:0000256" key="2">
    <source>
        <dbReference type="ARBA" id="ARBA00000909"/>
    </source>
</evidence>
<evidence type="ECO:0000313" key="23">
    <source>
        <dbReference type="Proteomes" id="UP000005947"/>
    </source>
</evidence>
<comment type="similarity">
    <text evidence="17">Belongs to the NnrD/CARKD family.</text>
</comment>
<dbReference type="InterPro" id="IPR036652">
    <property type="entry name" value="YjeF_N_dom_sf"/>
</dbReference>
<dbReference type="InterPro" id="IPR030677">
    <property type="entry name" value="Nnr"/>
</dbReference>
<feature type="binding site" evidence="17">
    <location>
        <position position="262"/>
    </location>
    <ligand>
        <name>(6S)-NADPHX</name>
        <dbReference type="ChEBI" id="CHEBI:64076"/>
    </ligand>
</feature>
<dbReference type="GO" id="GO:0052855">
    <property type="term" value="F:ADP-dependent NAD(P)H-hydrate dehydratase activity"/>
    <property type="evidence" value="ECO:0007669"/>
    <property type="project" value="UniProtKB-UniRule"/>
</dbReference>
<proteinExistence type="inferred from homology"/>
<dbReference type="EC" id="5.1.99.6" evidence="19"/>
<comment type="catalytic activity">
    <reaction evidence="16 17 19">
        <text>(6S)-NADPHX + ADP = AMP + phosphate + NADPH + H(+)</text>
        <dbReference type="Rhea" id="RHEA:32235"/>
        <dbReference type="ChEBI" id="CHEBI:15378"/>
        <dbReference type="ChEBI" id="CHEBI:43474"/>
        <dbReference type="ChEBI" id="CHEBI:57783"/>
        <dbReference type="ChEBI" id="CHEBI:64076"/>
        <dbReference type="ChEBI" id="CHEBI:456215"/>
        <dbReference type="ChEBI" id="CHEBI:456216"/>
        <dbReference type="EC" id="4.2.1.136"/>
    </reaction>
</comment>
<dbReference type="GeneID" id="93210558"/>
<comment type="similarity">
    <text evidence="3 19">In the N-terminal section; belongs to the NnrE/AIBP family.</text>
</comment>
<feature type="domain" description="YjeF N-terminal" evidence="21">
    <location>
        <begin position="10"/>
        <end position="216"/>
    </location>
</feature>